<proteinExistence type="predicted"/>
<evidence type="ECO:0000313" key="13">
    <source>
        <dbReference type="Proteomes" id="UP000028667"/>
    </source>
</evidence>
<keyword evidence="3" id="KW-0001">2Fe-2S</keyword>
<name>A0A076FFT9_9VIRU</name>
<dbReference type="PROSITE" id="PS51296">
    <property type="entry name" value="RIESKE"/>
    <property type="match status" value="1"/>
</dbReference>
<dbReference type="SUPFAM" id="SSF50022">
    <property type="entry name" value="ISP domain"/>
    <property type="match status" value="1"/>
</dbReference>
<evidence type="ECO:0000256" key="1">
    <source>
        <dbReference type="ARBA" id="ARBA00004370"/>
    </source>
</evidence>
<dbReference type="Pfam" id="PF00355">
    <property type="entry name" value="Rieske"/>
    <property type="match status" value="1"/>
</dbReference>
<evidence type="ECO:0000256" key="10">
    <source>
        <dbReference type="SAM" id="Phobius"/>
    </source>
</evidence>
<dbReference type="InterPro" id="IPR036922">
    <property type="entry name" value="Rieske_2Fe-2S_sf"/>
</dbReference>
<evidence type="ECO:0000313" key="12">
    <source>
        <dbReference type="EMBL" id="AII17149.1"/>
    </source>
</evidence>
<dbReference type="GO" id="GO:0016020">
    <property type="term" value="C:membrane"/>
    <property type="evidence" value="ECO:0007669"/>
    <property type="project" value="UniProtKB-SubCell"/>
</dbReference>
<dbReference type="GO" id="GO:0051537">
    <property type="term" value="F:2 iron, 2 sulfur cluster binding"/>
    <property type="evidence" value="ECO:0007669"/>
    <property type="project" value="UniProtKB-KW"/>
</dbReference>
<dbReference type="PANTHER" id="PTHR21266:SF32">
    <property type="entry name" value="CHOLESTEROL 7-DESATURASE NVD"/>
    <property type="match status" value="1"/>
</dbReference>
<dbReference type="KEGG" id="vg:20041467"/>
<dbReference type="GeneID" id="20041467"/>
<feature type="transmembrane region" description="Helical" evidence="10">
    <location>
        <begin position="395"/>
        <end position="418"/>
    </location>
</feature>
<keyword evidence="2 10" id="KW-0812">Transmembrane</keyword>
<accession>A0A076FFT9</accession>
<evidence type="ECO:0000256" key="6">
    <source>
        <dbReference type="ARBA" id="ARBA00023002"/>
    </source>
</evidence>
<evidence type="ECO:0000256" key="8">
    <source>
        <dbReference type="ARBA" id="ARBA00023014"/>
    </source>
</evidence>
<evidence type="ECO:0000256" key="9">
    <source>
        <dbReference type="ARBA" id="ARBA00023136"/>
    </source>
</evidence>
<dbReference type="PANTHER" id="PTHR21266">
    <property type="entry name" value="IRON-SULFUR DOMAIN CONTAINING PROTEIN"/>
    <property type="match status" value="1"/>
</dbReference>
<keyword evidence="7" id="KW-0408">Iron</keyword>
<keyword evidence="13" id="KW-1185">Reference proteome</keyword>
<sequence length="448" mass="51834">MKSFFFLISQSLSNQKKIQSINPYQYNEIGAWVPVASISAFDKLETPQKLEIFGNDYVLWNTDKIWTLQKDICPHRFAPLSQGRIEGDCIQCPYHGWEFNSSGSCTKIPQLNDKPSNSINVDTIPLYITYDLIWGFFDFNITGEFGLRSNTPDKLHSNLEFTKDKNFFTRELPYSFDILIENFMDPSHIPYAHHGLQGRREDGSPIEMNKHIENETHLEISFEDNVNNKTRTGIVSFQRPARYHYRTIRENGEYKINIEIYVVPVCEGKTRVFMSSPFSRGIIPTWVVHAMSNRFLNTDIWLHNAEIELRKNDKGDKAYTSMTTSDLGVNLWRKYWRSSGMINSPKNSYGPSDIKNLVKLSTKDQIDPWESHSKHCFECREALKTANKLNTIGNIILGFSIITPFNIIKCGFIFNGFFLKRISKKMKSAIRGEDNIELIEQRSVSARN</sequence>
<dbReference type="RefSeq" id="YP_009052440.1">
    <property type="nucleotide sequence ID" value="NC_024697.1"/>
</dbReference>
<dbReference type="Proteomes" id="UP000028667">
    <property type="component" value="Segment"/>
</dbReference>
<comment type="subcellular location">
    <subcellularLocation>
        <location evidence="1">Membrane</location>
    </subcellularLocation>
</comment>
<keyword evidence="6" id="KW-0560">Oxidoreductase</keyword>
<keyword evidence="9 10" id="KW-0472">Membrane</keyword>
<dbReference type="InterPro" id="IPR050584">
    <property type="entry name" value="Cholesterol_7-desaturase"/>
</dbReference>
<gene>
    <name evidence="12" type="ORF">AaV_372</name>
</gene>
<feature type="domain" description="Rieske" evidence="11">
    <location>
        <begin position="32"/>
        <end position="135"/>
    </location>
</feature>
<organism evidence="12 13">
    <name type="scientific">Aureococcus anophagefferens virus</name>
    <dbReference type="NCBI Taxonomy" id="1474867"/>
    <lineage>
        <taxon>Viruses</taxon>
        <taxon>Varidnaviria</taxon>
        <taxon>Bamfordvirae</taxon>
        <taxon>Nucleocytoviricota</taxon>
        <taxon>Megaviricetes</taxon>
        <taxon>Imitervirales</taxon>
        <taxon>Schizomimiviridae</taxon>
        <taxon>Kratosvirus</taxon>
        <taxon>Kratosvirus quantuckense</taxon>
    </lineage>
</organism>
<dbReference type="SUPFAM" id="SSF55961">
    <property type="entry name" value="Bet v1-like"/>
    <property type="match status" value="1"/>
</dbReference>
<evidence type="ECO:0000256" key="3">
    <source>
        <dbReference type="ARBA" id="ARBA00022714"/>
    </source>
</evidence>
<keyword evidence="4" id="KW-0479">Metal-binding</keyword>
<keyword evidence="5 10" id="KW-1133">Transmembrane helix</keyword>
<evidence type="ECO:0000259" key="11">
    <source>
        <dbReference type="PROSITE" id="PS51296"/>
    </source>
</evidence>
<evidence type="ECO:0000256" key="5">
    <source>
        <dbReference type="ARBA" id="ARBA00022989"/>
    </source>
</evidence>
<reference evidence="12 13" key="1">
    <citation type="journal article" date="2014" name="Virology">
        <title>Genome of brown tide virus (AaV), the little giant of the Megaviridae, elucidates NCLDV genome expansion and host-virus coevolution.</title>
        <authorList>
            <person name="Moniruzzaman M."/>
            <person name="LeCleir G.R."/>
            <person name="Brown C.M."/>
            <person name="Gobler C.J."/>
            <person name="Bidle K.D."/>
            <person name="Wilson W.H."/>
            <person name="Wilhelm S.W."/>
        </authorList>
    </citation>
    <scope>NUCLEOTIDE SEQUENCE [LARGE SCALE GENOMIC DNA]</scope>
    <source>
        <strain evidence="12">BtV-01</strain>
    </source>
</reference>
<dbReference type="Gene3D" id="2.102.10.10">
    <property type="entry name" value="Rieske [2Fe-2S] iron-sulphur domain"/>
    <property type="match status" value="1"/>
</dbReference>
<dbReference type="Gene3D" id="3.90.380.10">
    <property type="entry name" value="Naphthalene 1,2-dioxygenase Alpha Subunit, Chain A, domain 1"/>
    <property type="match status" value="1"/>
</dbReference>
<evidence type="ECO:0000256" key="4">
    <source>
        <dbReference type="ARBA" id="ARBA00022723"/>
    </source>
</evidence>
<dbReference type="GO" id="GO:0016491">
    <property type="term" value="F:oxidoreductase activity"/>
    <property type="evidence" value="ECO:0007669"/>
    <property type="project" value="UniProtKB-KW"/>
</dbReference>
<evidence type="ECO:0000256" key="2">
    <source>
        <dbReference type="ARBA" id="ARBA00022692"/>
    </source>
</evidence>
<dbReference type="GO" id="GO:0046872">
    <property type="term" value="F:metal ion binding"/>
    <property type="evidence" value="ECO:0007669"/>
    <property type="project" value="UniProtKB-KW"/>
</dbReference>
<dbReference type="InterPro" id="IPR017941">
    <property type="entry name" value="Rieske_2Fe-2S"/>
</dbReference>
<keyword evidence="8" id="KW-0411">Iron-sulfur</keyword>
<dbReference type="OrthoDB" id="29692at10239"/>
<protein>
    <submittedName>
        <fullName evidence="12">Putative phaeophorbide a oxygenase</fullName>
    </submittedName>
</protein>
<dbReference type="EMBL" id="KJ645900">
    <property type="protein sequence ID" value="AII17149.1"/>
    <property type="molecule type" value="Genomic_DNA"/>
</dbReference>
<evidence type="ECO:0000256" key="7">
    <source>
        <dbReference type="ARBA" id="ARBA00023004"/>
    </source>
</evidence>